<dbReference type="AlphaFoldDB" id="A0A6V7Y3A1"/>
<protein>
    <recommendedName>
        <fullName evidence="1">Reverse transcriptase domain-containing protein</fullName>
    </recommendedName>
</protein>
<organism evidence="2 3">
    <name type="scientific">Meloidogyne enterolobii</name>
    <name type="common">Root-knot nematode worm</name>
    <name type="synonym">Meloidogyne mayaguensis</name>
    <dbReference type="NCBI Taxonomy" id="390850"/>
    <lineage>
        <taxon>Eukaryota</taxon>
        <taxon>Metazoa</taxon>
        <taxon>Ecdysozoa</taxon>
        <taxon>Nematoda</taxon>
        <taxon>Chromadorea</taxon>
        <taxon>Rhabditida</taxon>
        <taxon>Tylenchina</taxon>
        <taxon>Tylenchomorpha</taxon>
        <taxon>Tylenchoidea</taxon>
        <taxon>Meloidogynidae</taxon>
        <taxon>Meloidogyninae</taxon>
        <taxon>Meloidogyne</taxon>
    </lineage>
</organism>
<dbReference type="PRINTS" id="PR01345">
    <property type="entry name" value="CERVTRCPTASE"/>
</dbReference>
<comment type="caution">
    <text evidence="2">The sequence shown here is derived from an EMBL/GenBank/DDBJ whole genome shotgun (WGS) entry which is preliminary data.</text>
</comment>
<gene>
    <name evidence="2" type="ORF">MENT_LOCUS59960</name>
</gene>
<dbReference type="SUPFAM" id="SSF56672">
    <property type="entry name" value="DNA/RNA polymerases"/>
    <property type="match status" value="1"/>
</dbReference>
<accession>A0A6V7Y3A1</accession>
<name>A0A6V7Y3A1_MELEN</name>
<dbReference type="Pfam" id="PF14529">
    <property type="entry name" value="Exo_endo_phos_2"/>
    <property type="match status" value="1"/>
</dbReference>
<evidence type="ECO:0000313" key="2">
    <source>
        <dbReference type="EMBL" id="CAD2206103.1"/>
    </source>
</evidence>
<dbReference type="InterPro" id="IPR043502">
    <property type="entry name" value="DNA/RNA_pol_sf"/>
</dbReference>
<dbReference type="OrthoDB" id="9804013at2759"/>
<sequence length="898" mass="105463">MDEFLISLRTLGLEMVFITETWLKDEDINLFEFKFSEYYNIVYINRKSKLGGGCAILLSKNITFYEKVKISKFNTEIICLQINNFKRLNIILLYRPPNTSYASTKSLFKYIETLCTENCIILGDYNFGLKDLSWFNFTPYAKSKFGECFIDFFNRNALTSVTPEPTRNNSYLDLIMITNHNLVSDILVEGGIFSSDHETLLFNINCPIIRQNENRIKKRFYNKNKITNLNSYLSLLLKNTIYTGFQIGDKYNKIVNSILDSFDIFIPEHIINKKDRRIKYPAHLKASIAEKKRLYRLQKINKEYKVKYDSISLYIKIAVRNFISKQQNKIISNNPLNVYKYVNKVYKNNRDIPVILFEDKVYVENYEKAQLFGEIFHKNFNYNFNYNGSPNDITASDISEITDALNDIDITSIEVYEILKALPSKNSASPDGINYVMLKNICIILAPYLSELFRVSLDEGIIPHNWKKSIVIPIFKKGEKSNPLNYRPISLTCCICRIMEKIIFFSSDQFGFIRRRSTTLQLVSSLEDWYEALFEKKNIDCIYIDFCKAFDSVPHKFLLDKLYACGIRGKLHRWIREFLSDRTYQVKINDVLSNPYGITTGVPQGSIIGPLMFLIYINDLSDVIPNGVKIKLFADDVKIYKVYKTKNERLELAVTLKNVEEWSKKWNLDISVNKTFVLHLGKNNPRDQYKIFNNTINEVQSIRDLGIIIDDKLRFKEHINIIIRNAYLRMKTIFRIIKSRKTSTWILIYKSYIRPMLEYAPETWNTPYKTEINSLEKCQKFFTKIIFKKCNLPELPYENRLEYLNLQTLENRRKIFDLMLMYKIVNGYSHLGLETLFSHPIRKSSHSSHRIISKKQNSKSSRSFINRTTKMWNILGKNTILSKSPLDFKNKLKSILIV</sequence>
<dbReference type="PROSITE" id="PS50878">
    <property type="entry name" value="RT_POL"/>
    <property type="match status" value="1"/>
</dbReference>
<evidence type="ECO:0000313" key="3">
    <source>
        <dbReference type="Proteomes" id="UP000580250"/>
    </source>
</evidence>
<dbReference type="InterPro" id="IPR005135">
    <property type="entry name" value="Endo/exonuclease/phosphatase"/>
</dbReference>
<evidence type="ECO:0000259" key="1">
    <source>
        <dbReference type="PROSITE" id="PS50878"/>
    </source>
</evidence>
<dbReference type="PANTHER" id="PTHR33332">
    <property type="entry name" value="REVERSE TRANSCRIPTASE DOMAIN-CONTAINING PROTEIN"/>
    <property type="match status" value="1"/>
</dbReference>
<feature type="domain" description="Reverse transcriptase" evidence="1">
    <location>
        <begin position="455"/>
        <end position="709"/>
    </location>
</feature>
<dbReference type="EMBL" id="CAJEWN010002995">
    <property type="protein sequence ID" value="CAD2206103.1"/>
    <property type="molecule type" value="Genomic_DNA"/>
</dbReference>
<dbReference type="GO" id="GO:0003824">
    <property type="term" value="F:catalytic activity"/>
    <property type="evidence" value="ECO:0007669"/>
    <property type="project" value="InterPro"/>
</dbReference>
<dbReference type="Pfam" id="PF00078">
    <property type="entry name" value="RVT_1"/>
    <property type="match status" value="1"/>
</dbReference>
<dbReference type="Gene3D" id="3.60.10.10">
    <property type="entry name" value="Endonuclease/exonuclease/phosphatase"/>
    <property type="match status" value="1"/>
</dbReference>
<dbReference type="InterPro" id="IPR000477">
    <property type="entry name" value="RT_dom"/>
</dbReference>
<dbReference type="Proteomes" id="UP000580250">
    <property type="component" value="Unassembled WGS sequence"/>
</dbReference>
<proteinExistence type="predicted"/>
<dbReference type="CDD" id="cd01650">
    <property type="entry name" value="RT_nLTR_like"/>
    <property type="match status" value="1"/>
</dbReference>
<reference evidence="2 3" key="1">
    <citation type="submission" date="2020-08" db="EMBL/GenBank/DDBJ databases">
        <authorList>
            <person name="Koutsovoulos G."/>
            <person name="Danchin GJ E."/>
        </authorList>
    </citation>
    <scope>NUCLEOTIDE SEQUENCE [LARGE SCALE GENOMIC DNA]</scope>
</reference>
<dbReference type="SUPFAM" id="SSF56219">
    <property type="entry name" value="DNase I-like"/>
    <property type="match status" value="1"/>
</dbReference>
<dbReference type="InterPro" id="IPR036691">
    <property type="entry name" value="Endo/exonu/phosph_ase_sf"/>
</dbReference>